<protein>
    <submittedName>
        <fullName evidence="5">Apple domain-containing protein</fullName>
    </submittedName>
</protein>
<feature type="domain" description="TIL-like" evidence="1">
    <location>
        <begin position="53"/>
        <end position="103"/>
    </location>
</feature>
<gene>
    <name evidence="2" type="ORF">DME_LOCUS10856</name>
</gene>
<sequence>MCGVRECIDPYRSSFATLPRFSTSSERCASKCMQTHLCALNEKIEDVKCKLTGKNCGENMDFVTVKRNVIPISSLSKNYQLEICIQQCKCVENNYIEKDGKCFMNSTIVTTIHHNDHFYGEELLDNSCRLAESKCGLNMIFVNINPVRSNFSDLLKFSSFDFCVVKCKCMKTFEEKNGKCIRNLSRISKNHNHNRNRNPNRKRNN</sequence>
<dbReference type="EMBL" id="UYYG01001260">
    <property type="protein sequence ID" value="VDN60883.1"/>
    <property type="molecule type" value="Genomic_DNA"/>
</dbReference>
<dbReference type="Proteomes" id="UP000274756">
    <property type="component" value="Unassembled WGS sequence"/>
</dbReference>
<dbReference type="Proteomes" id="UP000038040">
    <property type="component" value="Unplaced"/>
</dbReference>
<evidence type="ECO:0000313" key="4">
    <source>
        <dbReference type="Proteomes" id="UP000274756"/>
    </source>
</evidence>
<dbReference type="AlphaFoldDB" id="A0A0N4UQE8"/>
<dbReference type="InterPro" id="IPR054450">
    <property type="entry name" value="TIL-like_dom"/>
</dbReference>
<evidence type="ECO:0000313" key="5">
    <source>
        <dbReference type="WBParaSite" id="DME_0001023301-mRNA-1"/>
    </source>
</evidence>
<keyword evidence="4" id="KW-1185">Reference proteome</keyword>
<proteinExistence type="predicted"/>
<name>A0A0N4UQE8_DRAME</name>
<organism evidence="3 5">
    <name type="scientific">Dracunculus medinensis</name>
    <name type="common">Guinea worm</name>
    <dbReference type="NCBI Taxonomy" id="318479"/>
    <lineage>
        <taxon>Eukaryota</taxon>
        <taxon>Metazoa</taxon>
        <taxon>Ecdysozoa</taxon>
        <taxon>Nematoda</taxon>
        <taxon>Chromadorea</taxon>
        <taxon>Rhabditida</taxon>
        <taxon>Spirurina</taxon>
        <taxon>Dracunculoidea</taxon>
        <taxon>Dracunculidae</taxon>
        <taxon>Dracunculus</taxon>
    </lineage>
</organism>
<feature type="domain" description="TIL-like" evidence="1">
    <location>
        <begin position="133"/>
        <end position="183"/>
    </location>
</feature>
<dbReference type="Pfam" id="PF22897">
    <property type="entry name" value="TIL_2"/>
    <property type="match status" value="2"/>
</dbReference>
<reference evidence="5" key="1">
    <citation type="submission" date="2017-02" db="UniProtKB">
        <authorList>
            <consortium name="WormBaseParasite"/>
        </authorList>
    </citation>
    <scope>IDENTIFICATION</scope>
</reference>
<evidence type="ECO:0000259" key="1">
    <source>
        <dbReference type="Pfam" id="PF22897"/>
    </source>
</evidence>
<accession>A0A0N4UQE8</accession>
<evidence type="ECO:0000313" key="2">
    <source>
        <dbReference type="EMBL" id="VDN60883.1"/>
    </source>
</evidence>
<evidence type="ECO:0000313" key="3">
    <source>
        <dbReference type="Proteomes" id="UP000038040"/>
    </source>
</evidence>
<reference evidence="2 4" key="2">
    <citation type="submission" date="2018-11" db="EMBL/GenBank/DDBJ databases">
        <authorList>
            <consortium name="Pathogen Informatics"/>
        </authorList>
    </citation>
    <scope>NUCLEOTIDE SEQUENCE [LARGE SCALE GENOMIC DNA]</scope>
</reference>
<dbReference type="WBParaSite" id="DME_0001023301-mRNA-1">
    <property type="protein sequence ID" value="DME_0001023301-mRNA-1"/>
    <property type="gene ID" value="DME_0001023301"/>
</dbReference>